<dbReference type="AlphaFoldDB" id="A0A1G7AMU4"/>
<proteinExistence type="predicted"/>
<dbReference type="OrthoDB" id="9790650at2"/>
<evidence type="ECO:0000313" key="1">
    <source>
        <dbReference type="EMBL" id="SDE16244.1"/>
    </source>
</evidence>
<dbReference type="STRING" id="591205.SAMN05421538_104198"/>
<dbReference type="Proteomes" id="UP000199344">
    <property type="component" value="Unassembled WGS sequence"/>
</dbReference>
<sequence>MPPRSPSRRNRVVARRVEVNDKMQQGYSYDLTARPGQDFAEGFTPDLTPKDMLEMGVFGGCYMTDCRDEFPKSWFEGAKLSPGKPDKALNYFGIHASQPLSEWRRKGWIHEDDPRGWFQWYCRYYTGRRHADDERQIGRWRAMRRHVGQVRKGCEEGDLSCRPKQRQALLHWAYDSRRL</sequence>
<reference evidence="1 2" key="1">
    <citation type="submission" date="2016-10" db="EMBL/GenBank/DDBJ databases">
        <authorList>
            <person name="de Groot N.N."/>
        </authorList>
    </citation>
    <scope>NUCLEOTIDE SEQUENCE [LARGE SCALE GENOMIC DNA]</scope>
    <source>
        <strain evidence="1 2">DSM 22220</strain>
    </source>
</reference>
<protein>
    <submittedName>
        <fullName evidence="1">Uncharacterized protein</fullName>
    </submittedName>
</protein>
<name>A0A1G7AMU4_9RHOB</name>
<accession>A0A1G7AMU4</accession>
<organism evidence="1 2">
    <name type="scientific">Paracoccus isoporae</name>
    <dbReference type="NCBI Taxonomy" id="591205"/>
    <lineage>
        <taxon>Bacteria</taxon>
        <taxon>Pseudomonadati</taxon>
        <taxon>Pseudomonadota</taxon>
        <taxon>Alphaproteobacteria</taxon>
        <taxon>Rhodobacterales</taxon>
        <taxon>Paracoccaceae</taxon>
        <taxon>Paracoccus</taxon>
    </lineage>
</organism>
<gene>
    <name evidence="1" type="ORF">SAMN05421538_104198</name>
</gene>
<evidence type="ECO:0000313" key="2">
    <source>
        <dbReference type="Proteomes" id="UP000199344"/>
    </source>
</evidence>
<dbReference type="PANTHER" id="PTHR37948:SF1">
    <property type="entry name" value="BLL5189 PROTEIN"/>
    <property type="match status" value="1"/>
</dbReference>
<keyword evidence="2" id="KW-1185">Reference proteome</keyword>
<dbReference type="EMBL" id="FNAH01000004">
    <property type="protein sequence ID" value="SDE16244.1"/>
    <property type="molecule type" value="Genomic_DNA"/>
</dbReference>
<dbReference type="PANTHER" id="PTHR37948">
    <property type="entry name" value="ZGC:113208"/>
    <property type="match status" value="1"/>
</dbReference>